<protein>
    <submittedName>
        <fullName evidence="3">Potassium/sodium hyperpolarization-activated cyclic nucleotide-gated channel 2</fullName>
    </submittedName>
</protein>
<dbReference type="InterPro" id="IPR051413">
    <property type="entry name" value="K/Na_HCN_channel"/>
</dbReference>
<dbReference type="GO" id="GO:0098855">
    <property type="term" value="C:HCN channel complex"/>
    <property type="evidence" value="ECO:0007669"/>
    <property type="project" value="TreeGrafter"/>
</dbReference>
<comment type="caution">
    <text evidence="3">The sequence shown here is derived from an EMBL/GenBank/DDBJ whole genome shotgun (WGS) entry which is preliminary data.</text>
</comment>
<keyword evidence="2" id="KW-1133">Transmembrane helix</keyword>
<organism evidence="3 4">
    <name type="scientific">Symbiodinium microadriaticum</name>
    <name type="common">Dinoflagellate</name>
    <name type="synonym">Zooxanthella microadriatica</name>
    <dbReference type="NCBI Taxonomy" id="2951"/>
    <lineage>
        <taxon>Eukaryota</taxon>
        <taxon>Sar</taxon>
        <taxon>Alveolata</taxon>
        <taxon>Dinophyceae</taxon>
        <taxon>Suessiales</taxon>
        <taxon>Symbiodiniaceae</taxon>
        <taxon>Symbiodinium</taxon>
    </lineage>
</organism>
<proteinExistence type="predicted"/>
<evidence type="ECO:0000256" key="2">
    <source>
        <dbReference type="SAM" id="Phobius"/>
    </source>
</evidence>
<accession>A0A1Q9C7H8</accession>
<dbReference type="GO" id="GO:0035725">
    <property type="term" value="P:sodium ion transmembrane transport"/>
    <property type="evidence" value="ECO:0007669"/>
    <property type="project" value="TreeGrafter"/>
</dbReference>
<dbReference type="PANTHER" id="PTHR45689:SF5">
    <property type="entry name" value="I[[H]] CHANNEL, ISOFORM E"/>
    <property type="match status" value="1"/>
</dbReference>
<keyword evidence="2" id="KW-0812">Transmembrane</keyword>
<evidence type="ECO:0000256" key="1">
    <source>
        <dbReference type="SAM" id="MobiDB-lite"/>
    </source>
</evidence>
<evidence type="ECO:0000313" key="4">
    <source>
        <dbReference type="Proteomes" id="UP000186817"/>
    </source>
</evidence>
<dbReference type="GO" id="GO:0003254">
    <property type="term" value="P:regulation of membrane depolarization"/>
    <property type="evidence" value="ECO:0007669"/>
    <property type="project" value="TreeGrafter"/>
</dbReference>
<feature type="transmembrane region" description="Helical" evidence="2">
    <location>
        <begin position="223"/>
        <end position="245"/>
    </location>
</feature>
<keyword evidence="2" id="KW-0472">Membrane</keyword>
<sequence>MDTSPRSLRLPLGQRLQPASLNLPGTMAESVPSFAEVHALLAECHDMEVAALKRQQSPRAQVQSPLSVRQVHLPKDRGATQMAWSPGEEDAKLARSNGHKLQQMLQPATSAPETAFLDISCVFAETSERSDISYEPRRCWTTDGSSTPAPVRRRSISSFAPMDKAPSFNGGWQPVAPFGRFRLVWDISSIFCLTLDLILLPLHAFTQWRAGASLAVFELLLNLFWAADIAVTFYTGFFLHGTLVLSRKLIAKNYIRGWLFFDVLYVALGLAWVVLQLSTDAEGEALSFMTALGSMQLFLRLIRLMRLSKMAATPPTPLQQELTAAHQQLGAQQEITRQPVYAVNQSMWFQQRQDKRKAPSASGSMLGTPLAAESDATMEQIGPDPFATRQATPPEAGQGATLFQPFPVDEETTYSLTAAQMGVNINNPGEVQAWLSGSVTTRGEVLKTIRAYHHGVLRPELLNYIAQVEGVVKTLDDRIAMNQENLRWLASDNRAQQKRECGLMVILSGWDQSMQPGERLFMVNWMLGQVTYVRHFLQQRSYNATDSAEYYYLGCLQTDPSTPPAGTGKWSSVTTLLFKSWDLRKEFMSMYGGSGGTPLWKDSHTAAKGYHIRATPASPQFQRKLELPIRVLLRILNAWALTQANPPTQMTILWRTLTIMEPSETKDWNEQIKAAARMIYFEKDGVFQGRLEVTRDVHTIIQSKPPPPALEETMWEHHWSDVAYGIQMEMDKAEKALFDKASREAKGTGKGVQMGKSSRHWSTPLIYSSDSNPFPVPMYVMPVDEIAFSWDELCDKMSQPDQKIGDYTVATFGGKPQAAASAAASAPSMGPPATIPSAKGAKGRGGKGGKQADADLEEDL</sequence>
<dbReference type="AlphaFoldDB" id="A0A1Q9C7H8"/>
<dbReference type="Proteomes" id="UP000186817">
    <property type="component" value="Unassembled WGS sequence"/>
</dbReference>
<dbReference type="PANTHER" id="PTHR45689">
    <property type="entry name" value="I[[H]] CHANNEL, ISOFORM E"/>
    <property type="match status" value="1"/>
</dbReference>
<gene>
    <name evidence="3" type="primary">HCN2</name>
    <name evidence="3" type="ORF">AK812_SmicGene40888</name>
</gene>
<feature type="compositionally biased region" description="Low complexity" evidence="1">
    <location>
        <begin position="818"/>
        <end position="828"/>
    </location>
</feature>
<feature type="transmembrane region" description="Helical" evidence="2">
    <location>
        <begin position="257"/>
        <end position="279"/>
    </location>
</feature>
<dbReference type="GO" id="GO:0005249">
    <property type="term" value="F:voltage-gated potassium channel activity"/>
    <property type="evidence" value="ECO:0007669"/>
    <property type="project" value="TreeGrafter"/>
</dbReference>
<feature type="region of interest" description="Disordered" evidence="1">
    <location>
        <begin position="818"/>
        <end position="860"/>
    </location>
</feature>
<reference evidence="3 4" key="1">
    <citation type="submission" date="2016-02" db="EMBL/GenBank/DDBJ databases">
        <title>Genome analysis of coral dinoflagellate symbionts highlights evolutionary adaptations to a symbiotic lifestyle.</title>
        <authorList>
            <person name="Aranda M."/>
            <person name="Li Y."/>
            <person name="Liew Y.J."/>
            <person name="Baumgarten S."/>
            <person name="Simakov O."/>
            <person name="Wilson M."/>
            <person name="Piel J."/>
            <person name="Ashoor H."/>
            <person name="Bougouffa S."/>
            <person name="Bajic V.B."/>
            <person name="Ryu T."/>
            <person name="Ravasi T."/>
            <person name="Bayer T."/>
            <person name="Micklem G."/>
            <person name="Kim H."/>
            <person name="Bhak J."/>
            <person name="Lajeunesse T.C."/>
            <person name="Voolstra C.R."/>
        </authorList>
    </citation>
    <scope>NUCLEOTIDE SEQUENCE [LARGE SCALE GENOMIC DNA]</scope>
    <source>
        <strain evidence="3 4">CCMP2467</strain>
    </source>
</reference>
<dbReference type="OrthoDB" id="2021138at2759"/>
<name>A0A1Q9C7H8_SYMMI</name>
<dbReference type="SUPFAM" id="SSF81324">
    <property type="entry name" value="Voltage-gated potassium channels"/>
    <property type="match status" value="1"/>
</dbReference>
<keyword evidence="4" id="KW-1185">Reference proteome</keyword>
<dbReference type="EMBL" id="LSRX01001549">
    <property type="protein sequence ID" value="OLP78884.1"/>
    <property type="molecule type" value="Genomic_DNA"/>
</dbReference>
<evidence type="ECO:0000313" key="3">
    <source>
        <dbReference type="EMBL" id="OLP78884.1"/>
    </source>
</evidence>